<keyword evidence="1" id="KW-0175">Coiled coil</keyword>
<name>A0A5C1AI43_9BACT</name>
<feature type="coiled-coil region" evidence="1">
    <location>
        <begin position="28"/>
        <end position="61"/>
    </location>
</feature>
<sequence>MMLEERVQRIDREIDRVIGLSEKGLQSMEQLFKIIQGLQARIEILERRIDLEETYQQEQRERQAQRA</sequence>
<organism evidence="2 3">
    <name type="scientific">Limnoglobus roseus</name>
    <dbReference type="NCBI Taxonomy" id="2598579"/>
    <lineage>
        <taxon>Bacteria</taxon>
        <taxon>Pseudomonadati</taxon>
        <taxon>Planctomycetota</taxon>
        <taxon>Planctomycetia</taxon>
        <taxon>Gemmatales</taxon>
        <taxon>Gemmataceae</taxon>
        <taxon>Limnoglobus</taxon>
    </lineage>
</organism>
<dbReference type="Proteomes" id="UP000324974">
    <property type="component" value="Chromosome"/>
</dbReference>
<accession>A0A5C1AI43</accession>
<reference evidence="3" key="1">
    <citation type="submission" date="2019-08" db="EMBL/GenBank/DDBJ databases">
        <title>Limnoglobus roseus gen. nov., sp. nov., a novel freshwater planctomycete with a giant genome from the family Gemmataceae.</title>
        <authorList>
            <person name="Kulichevskaya I.S."/>
            <person name="Naumoff D.G."/>
            <person name="Miroshnikov K."/>
            <person name="Ivanova A."/>
            <person name="Philippov D.A."/>
            <person name="Hakobyan A."/>
            <person name="Rijpstra I.C."/>
            <person name="Sinninghe Damste J.S."/>
            <person name="Liesack W."/>
            <person name="Dedysh S.N."/>
        </authorList>
    </citation>
    <scope>NUCLEOTIDE SEQUENCE [LARGE SCALE GENOMIC DNA]</scope>
    <source>
        <strain evidence="3">PX52</strain>
    </source>
</reference>
<evidence type="ECO:0000313" key="3">
    <source>
        <dbReference type="Proteomes" id="UP000324974"/>
    </source>
</evidence>
<dbReference type="KEGG" id="lrs:PX52LOC_05536"/>
<evidence type="ECO:0000313" key="2">
    <source>
        <dbReference type="EMBL" id="QEL18510.1"/>
    </source>
</evidence>
<proteinExistence type="predicted"/>
<evidence type="ECO:0000256" key="1">
    <source>
        <dbReference type="SAM" id="Coils"/>
    </source>
</evidence>
<gene>
    <name evidence="2" type="ORF">PX52LOC_05536</name>
</gene>
<protein>
    <submittedName>
        <fullName evidence="2">Uncharacterized protein</fullName>
    </submittedName>
</protein>
<dbReference type="AlphaFoldDB" id="A0A5C1AI43"/>
<dbReference type="EMBL" id="CP042425">
    <property type="protein sequence ID" value="QEL18510.1"/>
    <property type="molecule type" value="Genomic_DNA"/>
</dbReference>
<keyword evidence="3" id="KW-1185">Reference proteome</keyword>
<dbReference type="RefSeq" id="WP_149113018.1">
    <property type="nucleotide sequence ID" value="NZ_CP042425.1"/>
</dbReference>